<evidence type="ECO:0000259" key="12">
    <source>
        <dbReference type="PROSITE" id="PS50929"/>
    </source>
</evidence>
<dbReference type="SUPFAM" id="SSF52540">
    <property type="entry name" value="P-loop containing nucleoside triphosphate hydrolases"/>
    <property type="match status" value="2"/>
</dbReference>
<comment type="subcellular location">
    <subcellularLocation>
        <location evidence="1">Membrane</location>
        <topology evidence="1">Multi-pass membrane protein</topology>
    </subcellularLocation>
</comment>
<dbReference type="Gene3D" id="3.40.50.300">
    <property type="entry name" value="P-loop containing nucleotide triphosphate hydrolases"/>
    <property type="match status" value="2"/>
</dbReference>
<feature type="transmembrane region" description="Helical" evidence="10">
    <location>
        <begin position="333"/>
        <end position="351"/>
    </location>
</feature>
<dbReference type="PANTHER" id="PTHR43394:SF27">
    <property type="entry name" value="ATP-DEPENDENT TRANSLOCASE ABCB1-LIKE"/>
    <property type="match status" value="1"/>
</dbReference>
<comment type="similarity">
    <text evidence="2">Belongs to the ABC transporter superfamily. ABCB family. Multidrug resistance exporter (TC 3.A.1.201) subfamily.</text>
</comment>
<name>A0A6A5V7A2_9PLEO</name>
<feature type="transmembrane region" description="Helical" evidence="10">
    <location>
        <begin position="979"/>
        <end position="1003"/>
    </location>
</feature>
<evidence type="ECO:0000256" key="3">
    <source>
        <dbReference type="ARBA" id="ARBA00022448"/>
    </source>
</evidence>
<evidence type="ECO:0000256" key="1">
    <source>
        <dbReference type="ARBA" id="ARBA00004141"/>
    </source>
</evidence>
<feature type="transmembrane region" description="Helical" evidence="10">
    <location>
        <begin position="69"/>
        <end position="93"/>
    </location>
</feature>
<dbReference type="InterPro" id="IPR003593">
    <property type="entry name" value="AAA+_ATPase"/>
</dbReference>
<evidence type="ECO:0000256" key="5">
    <source>
        <dbReference type="ARBA" id="ARBA00022741"/>
    </source>
</evidence>
<evidence type="ECO:0000256" key="8">
    <source>
        <dbReference type="ARBA" id="ARBA00023136"/>
    </source>
</evidence>
<accession>A0A6A5V7A2</accession>
<sequence>MPGTVPVPAPVPIEENPTVLDEKSLEDGDGSSAAGLTEEEKKIIQLQLDAPNDKVGYFSLFRYANKQEALIMAVSALASVAAGAALPLMTLVYGNFAGSFTSFSVDALAGEHFKNQINTFTLYFVYIGIASFVCVYVGMIGFSYTGERITQQIRELYLRAIFRQNIAFFDFLGSGEITTRISSDMVLVQDGVGQKISLFITGTSMFFAALIVGFVRSWKLTLIMLSATVAIVLLMGFNGANMKKNQTQSVDEYATAGTLAEEVISSARNVTAYGTQKRLEAKYKLYLDRASKWDYNSKFWLSSMIAGMMGVLNLQYALAFWQGNRFLQSGELGVANILTVVMASMLAGFSIGHNLPHMQAFGQAVAAATKVFNTIERNSPIDPETEEGEKPEEFVGNIEFKNIKHIYPSRQDSTVLEDFSLKIDAGKMVALVGASGSGKSTIFGLLERFYLPMKGQVFLDGRDISTLNLKWLRRHVAIVSQEPVLFSITIYESIAHGLVGTEFEHASEEKKMQLIEEAAKTANAYNFIMDLPDKFQTKVGERGNLLSGGQKQRIAIARAVVSDPKILLLDEATAALDTKSEKVVQEALDRAAQGRTTIAIAHRLSTIRHADNIVVMAKGRIVEQGTHDELIKQQGVYQSLVQAQELSSKIQPNNRFSGMSMGEKGAEVNVKGEDEDLGLVRTATTKAASVHPKKNEKAKTYTTLELAKFAWHMNRKEHVLMLAGFGLCLCAGATPAIQAIFLGNSINAFFSPETSTGGHGISFWCWMFFMLGILTWLSYFGQGLTLSKSSAQLISRIREEAFSAILRQDIEFFDSDAVTSGSLAAFLSSEANRLAGLSGSTLGAIITACASVLVAIIVGLCFGWKLALVCTSTIPLVIACGYFRFYALVRMEKRTKESTDSASFACEAASSIRTVATLSLESHLLAQYHDKLTLQGRGNLKFMNVSSLLYALSQGLAMFIFALVFWYGGKLMLNMEYTVLQFFIVYSAIINGAQSAGAIFSFAPDMGEAREAAMLLKSFLNRVPKIDNWSTEGKKVERLAGKVELQSVRFNYPGRSEHRVLRGVSLTADPGQFVALVGASGSGKSTVMQLLERFYDPTSGTVLVDDVELKDYNIQDYRAQLAIVSQETTLYTGTIRENILADRDDVPEEVIVRACKDANIYEFITSLPDGFNTLVGAKGALLSGGQRQRMAIARALLRDPKILLLDEATSALDSTSERVVQDALDAASQGRTTIAIAHRLSTIQHADVIYVFDQGKIVEKGRHDELMVKRGMYWELARLQDMGAPQ</sequence>
<evidence type="ECO:0000313" key="14">
    <source>
        <dbReference type="Proteomes" id="UP000800036"/>
    </source>
</evidence>
<dbReference type="GO" id="GO:0090374">
    <property type="term" value="P:oligopeptide export from mitochondrion"/>
    <property type="evidence" value="ECO:0007669"/>
    <property type="project" value="TreeGrafter"/>
</dbReference>
<evidence type="ECO:0000256" key="10">
    <source>
        <dbReference type="SAM" id="Phobius"/>
    </source>
</evidence>
<organism evidence="13 14">
    <name type="scientific">Bimuria novae-zelandiae CBS 107.79</name>
    <dbReference type="NCBI Taxonomy" id="1447943"/>
    <lineage>
        <taxon>Eukaryota</taxon>
        <taxon>Fungi</taxon>
        <taxon>Dikarya</taxon>
        <taxon>Ascomycota</taxon>
        <taxon>Pezizomycotina</taxon>
        <taxon>Dothideomycetes</taxon>
        <taxon>Pleosporomycetidae</taxon>
        <taxon>Pleosporales</taxon>
        <taxon>Massarineae</taxon>
        <taxon>Didymosphaeriaceae</taxon>
        <taxon>Bimuria</taxon>
    </lineage>
</organism>
<dbReference type="CDD" id="cd03249">
    <property type="entry name" value="ABC_MTABC3_MDL1_MDL2"/>
    <property type="match status" value="2"/>
</dbReference>
<feature type="domain" description="ABC transporter" evidence="11">
    <location>
        <begin position="398"/>
        <end position="643"/>
    </location>
</feature>
<dbReference type="InterPro" id="IPR017871">
    <property type="entry name" value="ABC_transporter-like_CS"/>
</dbReference>
<dbReference type="CDD" id="cd18577">
    <property type="entry name" value="ABC_6TM_Pgp_ABCB1_D1_like"/>
    <property type="match status" value="1"/>
</dbReference>
<feature type="compositionally biased region" description="Pro residues" evidence="9">
    <location>
        <begin position="1"/>
        <end position="11"/>
    </location>
</feature>
<evidence type="ECO:0000313" key="13">
    <source>
        <dbReference type="EMBL" id="KAF1972708.1"/>
    </source>
</evidence>
<dbReference type="PROSITE" id="PS50929">
    <property type="entry name" value="ABC_TM1F"/>
    <property type="match status" value="2"/>
</dbReference>
<dbReference type="InterPro" id="IPR039421">
    <property type="entry name" value="Type_1_exporter"/>
</dbReference>
<feature type="transmembrane region" description="Helical" evidence="10">
    <location>
        <begin position="196"/>
        <end position="215"/>
    </location>
</feature>
<feature type="transmembrane region" description="Helical" evidence="10">
    <location>
        <begin position="221"/>
        <end position="240"/>
    </location>
</feature>
<evidence type="ECO:0000256" key="9">
    <source>
        <dbReference type="SAM" id="MobiDB-lite"/>
    </source>
</evidence>
<feature type="region of interest" description="Disordered" evidence="9">
    <location>
        <begin position="1"/>
        <end position="33"/>
    </location>
</feature>
<proteinExistence type="inferred from homology"/>
<evidence type="ECO:0000256" key="7">
    <source>
        <dbReference type="ARBA" id="ARBA00022989"/>
    </source>
</evidence>
<dbReference type="Gene3D" id="1.20.1560.10">
    <property type="entry name" value="ABC transporter type 1, transmembrane domain"/>
    <property type="match status" value="1"/>
</dbReference>
<keyword evidence="6" id="KW-0067">ATP-binding</keyword>
<dbReference type="PROSITE" id="PS50893">
    <property type="entry name" value="ABC_TRANSPORTER_2"/>
    <property type="match status" value="2"/>
</dbReference>
<feature type="transmembrane region" description="Helical" evidence="10">
    <location>
        <begin position="299"/>
        <end position="321"/>
    </location>
</feature>
<feature type="transmembrane region" description="Helical" evidence="10">
    <location>
        <begin position="947"/>
        <end position="967"/>
    </location>
</feature>
<feature type="transmembrane region" description="Helical" evidence="10">
    <location>
        <begin position="123"/>
        <end position="144"/>
    </location>
</feature>
<keyword evidence="8 10" id="KW-0472">Membrane</keyword>
<evidence type="ECO:0000256" key="4">
    <source>
        <dbReference type="ARBA" id="ARBA00022692"/>
    </source>
</evidence>
<dbReference type="GO" id="GO:0005524">
    <property type="term" value="F:ATP binding"/>
    <property type="evidence" value="ECO:0007669"/>
    <property type="project" value="UniProtKB-KW"/>
</dbReference>
<dbReference type="SUPFAM" id="SSF90123">
    <property type="entry name" value="ABC transporter transmembrane region"/>
    <property type="match status" value="2"/>
</dbReference>
<evidence type="ECO:0000256" key="6">
    <source>
        <dbReference type="ARBA" id="ARBA00022840"/>
    </source>
</evidence>
<dbReference type="SMART" id="SM00382">
    <property type="entry name" value="AAA"/>
    <property type="match status" value="2"/>
</dbReference>
<dbReference type="GO" id="GO:0005743">
    <property type="term" value="C:mitochondrial inner membrane"/>
    <property type="evidence" value="ECO:0007669"/>
    <property type="project" value="TreeGrafter"/>
</dbReference>
<dbReference type="InterPro" id="IPR027417">
    <property type="entry name" value="P-loop_NTPase"/>
</dbReference>
<feature type="transmembrane region" description="Helical" evidence="10">
    <location>
        <begin position="866"/>
        <end position="887"/>
    </location>
</feature>
<dbReference type="EMBL" id="ML976685">
    <property type="protein sequence ID" value="KAF1972708.1"/>
    <property type="molecule type" value="Genomic_DNA"/>
</dbReference>
<feature type="domain" description="ABC transmembrane type-1" evidence="12">
    <location>
        <begin position="73"/>
        <end position="352"/>
    </location>
</feature>
<dbReference type="OrthoDB" id="6500128at2759"/>
<dbReference type="Pfam" id="PF00005">
    <property type="entry name" value="ABC_tran"/>
    <property type="match status" value="2"/>
</dbReference>
<dbReference type="GO" id="GO:0016887">
    <property type="term" value="F:ATP hydrolysis activity"/>
    <property type="evidence" value="ECO:0007669"/>
    <property type="project" value="InterPro"/>
</dbReference>
<reference evidence="13" key="1">
    <citation type="journal article" date="2020" name="Stud. Mycol.">
        <title>101 Dothideomycetes genomes: a test case for predicting lifestyles and emergence of pathogens.</title>
        <authorList>
            <person name="Haridas S."/>
            <person name="Albert R."/>
            <person name="Binder M."/>
            <person name="Bloem J."/>
            <person name="Labutti K."/>
            <person name="Salamov A."/>
            <person name="Andreopoulos B."/>
            <person name="Baker S."/>
            <person name="Barry K."/>
            <person name="Bills G."/>
            <person name="Bluhm B."/>
            <person name="Cannon C."/>
            <person name="Castanera R."/>
            <person name="Culley D."/>
            <person name="Daum C."/>
            <person name="Ezra D."/>
            <person name="Gonzalez J."/>
            <person name="Henrissat B."/>
            <person name="Kuo A."/>
            <person name="Liang C."/>
            <person name="Lipzen A."/>
            <person name="Lutzoni F."/>
            <person name="Magnuson J."/>
            <person name="Mondo S."/>
            <person name="Nolan M."/>
            <person name="Ohm R."/>
            <person name="Pangilinan J."/>
            <person name="Park H.-J."/>
            <person name="Ramirez L."/>
            <person name="Alfaro M."/>
            <person name="Sun H."/>
            <person name="Tritt A."/>
            <person name="Yoshinaga Y."/>
            <person name="Zwiers L.-H."/>
            <person name="Turgeon B."/>
            <person name="Goodwin S."/>
            <person name="Spatafora J."/>
            <person name="Crous P."/>
            <person name="Grigoriev I."/>
        </authorList>
    </citation>
    <scope>NUCLEOTIDE SEQUENCE</scope>
    <source>
        <strain evidence="13">CBS 107.79</strain>
    </source>
</reference>
<protein>
    <submittedName>
        <fullName evidence="13">Leptomycin B resistance protein pmd1</fullName>
    </submittedName>
</protein>
<dbReference type="FunFam" id="3.40.50.300:FF:000967">
    <property type="entry name" value="ABC multidrug transporter mdr4"/>
    <property type="match status" value="1"/>
</dbReference>
<dbReference type="Proteomes" id="UP000800036">
    <property type="component" value="Unassembled WGS sequence"/>
</dbReference>
<feature type="transmembrane region" description="Helical" evidence="10">
    <location>
        <begin position="842"/>
        <end position="860"/>
    </location>
</feature>
<dbReference type="CDD" id="cd18578">
    <property type="entry name" value="ABC_6TM_Pgp_ABCB1_D2_like"/>
    <property type="match status" value="1"/>
</dbReference>
<feature type="domain" description="ABC transmembrane type-1" evidence="12">
    <location>
        <begin position="722"/>
        <end position="1008"/>
    </location>
</feature>
<keyword evidence="14" id="KW-1185">Reference proteome</keyword>
<dbReference type="InterPro" id="IPR011527">
    <property type="entry name" value="ABC1_TM_dom"/>
</dbReference>
<feature type="transmembrane region" description="Helical" evidence="10">
    <location>
        <begin position="719"/>
        <end position="741"/>
    </location>
</feature>
<keyword evidence="3" id="KW-0813">Transport</keyword>
<dbReference type="PANTHER" id="PTHR43394">
    <property type="entry name" value="ATP-DEPENDENT PERMEASE MDL1, MITOCHONDRIAL"/>
    <property type="match status" value="1"/>
</dbReference>
<evidence type="ECO:0000256" key="2">
    <source>
        <dbReference type="ARBA" id="ARBA00007577"/>
    </source>
</evidence>
<feature type="transmembrane region" description="Helical" evidence="10">
    <location>
        <begin position="761"/>
        <end position="780"/>
    </location>
</feature>
<dbReference type="GO" id="GO:0015421">
    <property type="term" value="F:ABC-type oligopeptide transporter activity"/>
    <property type="evidence" value="ECO:0007669"/>
    <property type="project" value="TreeGrafter"/>
</dbReference>
<dbReference type="InterPro" id="IPR036640">
    <property type="entry name" value="ABC1_TM_sf"/>
</dbReference>
<feature type="domain" description="ABC transporter" evidence="11">
    <location>
        <begin position="1043"/>
        <end position="1279"/>
    </location>
</feature>
<dbReference type="PROSITE" id="PS00211">
    <property type="entry name" value="ABC_TRANSPORTER_1"/>
    <property type="match status" value="2"/>
</dbReference>
<dbReference type="InterPro" id="IPR003439">
    <property type="entry name" value="ABC_transporter-like_ATP-bd"/>
</dbReference>
<keyword evidence="7 10" id="KW-1133">Transmembrane helix</keyword>
<dbReference type="FunFam" id="1.20.1560.10:FF:000102">
    <property type="entry name" value="ABC multidrug transporter Mdr1"/>
    <property type="match status" value="1"/>
</dbReference>
<keyword evidence="4 10" id="KW-0812">Transmembrane</keyword>
<dbReference type="FunFam" id="3.40.50.300:FF:000205">
    <property type="entry name" value="ABC transporter B family member 4"/>
    <property type="match status" value="1"/>
</dbReference>
<evidence type="ECO:0000259" key="11">
    <source>
        <dbReference type="PROSITE" id="PS50893"/>
    </source>
</evidence>
<keyword evidence="5" id="KW-0547">Nucleotide-binding</keyword>
<gene>
    <name evidence="13" type="ORF">BU23DRAFT_467177</name>
</gene>
<dbReference type="Pfam" id="PF00664">
    <property type="entry name" value="ABC_membrane"/>
    <property type="match status" value="2"/>
</dbReference>